<dbReference type="Proteomes" id="UP000199476">
    <property type="component" value="Unassembled WGS sequence"/>
</dbReference>
<dbReference type="RefSeq" id="WP_089761858.1">
    <property type="nucleotide sequence ID" value="NZ_FNGO01000028.1"/>
</dbReference>
<dbReference type="EMBL" id="FNGO01000028">
    <property type="protein sequence ID" value="SDM33716.1"/>
    <property type="molecule type" value="Genomic_DNA"/>
</dbReference>
<evidence type="ECO:0000256" key="4">
    <source>
        <dbReference type="ARBA" id="ARBA00022500"/>
    </source>
</evidence>
<dbReference type="Pfam" id="PF02518">
    <property type="entry name" value="HATPase_c"/>
    <property type="match status" value="1"/>
</dbReference>
<dbReference type="InterPro" id="IPR004105">
    <property type="entry name" value="CheA-like_dim"/>
</dbReference>
<dbReference type="InterPro" id="IPR037052">
    <property type="entry name" value="CheA-like_P2_sf"/>
</dbReference>
<keyword evidence="10" id="KW-0902">Two-component regulatory system</keyword>
<dbReference type="Gene3D" id="2.30.30.40">
    <property type="entry name" value="SH3 Domains"/>
    <property type="match status" value="1"/>
</dbReference>
<evidence type="ECO:0000259" key="13">
    <source>
        <dbReference type="PROSITE" id="PS50109"/>
    </source>
</evidence>
<dbReference type="PANTHER" id="PTHR43395:SF1">
    <property type="entry name" value="CHEMOTAXIS PROTEIN CHEA"/>
    <property type="match status" value="1"/>
</dbReference>
<evidence type="ECO:0000256" key="10">
    <source>
        <dbReference type="ARBA" id="ARBA00023012"/>
    </source>
</evidence>
<dbReference type="SMART" id="SM01231">
    <property type="entry name" value="H-kinase_dim"/>
    <property type="match status" value="1"/>
</dbReference>
<dbReference type="InterPro" id="IPR036097">
    <property type="entry name" value="HisK_dim/P_sf"/>
</dbReference>
<name>A0A1G9SDZ7_9FIRM</name>
<dbReference type="Gene3D" id="3.30.565.10">
    <property type="entry name" value="Histidine kinase-like ATPase, C-terminal domain"/>
    <property type="match status" value="1"/>
</dbReference>
<dbReference type="Pfam" id="PF01627">
    <property type="entry name" value="Hpt"/>
    <property type="match status" value="1"/>
</dbReference>
<dbReference type="Gene3D" id="1.20.120.160">
    <property type="entry name" value="HPT domain"/>
    <property type="match status" value="1"/>
</dbReference>
<dbReference type="InterPro" id="IPR036641">
    <property type="entry name" value="HPT_dom_sf"/>
</dbReference>
<dbReference type="InterPro" id="IPR008207">
    <property type="entry name" value="Sig_transdc_His_kin_Hpt_dom"/>
</dbReference>
<dbReference type="GO" id="GO:0000155">
    <property type="term" value="F:phosphorelay sensor kinase activity"/>
    <property type="evidence" value="ECO:0007669"/>
    <property type="project" value="InterPro"/>
</dbReference>
<proteinExistence type="predicted"/>
<gene>
    <name evidence="16" type="ORF">SAMN04488692_12811</name>
</gene>
<reference evidence="16 17" key="1">
    <citation type="submission" date="2016-10" db="EMBL/GenBank/DDBJ databases">
        <authorList>
            <person name="de Groot N.N."/>
        </authorList>
    </citation>
    <scope>NUCLEOTIDE SEQUENCE [LARGE SCALE GENOMIC DNA]</scope>
    <source>
        <strain evidence="16 17">SLAS-1</strain>
    </source>
</reference>
<keyword evidence="4" id="KW-0145">Chemotaxis</keyword>
<dbReference type="CDD" id="cd00088">
    <property type="entry name" value="HPT"/>
    <property type="match status" value="1"/>
</dbReference>
<dbReference type="PRINTS" id="PR00344">
    <property type="entry name" value="BCTRLSENSOR"/>
</dbReference>
<dbReference type="STRING" id="321763.SAMN04488692_12811"/>
<dbReference type="PROSITE" id="PS50894">
    <property type="entry name" value="HPT"/>
    <property type="match status" value="1"/>
</dbReference>
<dbReference type="CDD" id="cd16916">
    <property type="entry name" value="HATPase_CheA-like"/>
    <property type="match status" value="1"/>
</dbReference>
<dbReference type="InterPro" id="IPR037006">
    <property type="entry name" value="CheA-like_homodim_sf"/>
</dbReference>
<sequence length="669" mass="74826">MDEEYLKMFFDEAEEYIQSLNEDILTLEQEPDNEEVINSIFRAAHSLKGMAATMGFDSLTNLTHKMENALDLIRNDELYLDTDLIDALFDGIDLINELVEDIKRSGEEETNVDDYVEKLNEMIESHRGAPVSGDKTLAGSSSGKELPEKGAEELEISLDKDDRKEIFEHSSSGDEILQIEVKFDEDSMLRSVRAYMVLKKAEELGYLVKSEPDRMAIEDDDVEIEDKLYLLIISSLGREEIKEEILDIIEIVEANITALDINFDEFTEDEKNKTSDSSGGSSDSKIEVSPTVRVDIDKLDKLMNMVGELLINKTQMEDLNIDNDVYKDIIQQLDRVTMELHHVVMQIRMVPIGGIFNRFPRLVRDLSRDLDKEVDLNIEGADTELDRSIIDELADPLVHIIRNAVDHGIEKPDVREEKGKPRTGQIDLSAYQKGSEIVIEIEDDGRGLDPDEIAGQAVEKGLVSSEEVETLSEMEKLDFIFSPGFSTSDEASEVSGRGVGMDVVKRVVESLDGQVSLESEPDQGTLITISLPLTLAITQALMVKIDRETFAIPLDAISETLTIDPAEIKTVRGQDVIVPRDTTIPVTEAARQLNINIDFDRYKEWEEIPVVTVNTGNRVVGLIIDEFLNQQEIVVKSLGEYLGNVENISGATIIGDGDVALILDVRDIA</sequence>
<dbReference type="InterPro" id="IPR051315">
    <property type="entry name" value="Bact_Chemotaxis_CheA"/>
</dbReference>
<dbReference type="PROSITE" id="PS50109">
    <property type="entry name" value="HIS_KIN"/>
    <property type="match status" value="1"/>
</dbReference>
<dbReference type="InterPro" id="IPR003594">
    <property type="entry name" value="HATPase_dom"/>
</dbReference>
<evidence type="ECO:0000256" key="2">
    <source>
        <dbReference type="ARBA" id="ARBA00012438"/>
    </source>
</evidence>
<dbReference type="SUPFAM" id="SSF47384">
    <property type="entry name" value="Homodimeric domain of signal transducing histidine kinase"/>
    <property type="match status" value="1"/>
</dbReference>
<evidence type="ECO:0000313" key="16">
    <source>
        <dbReference type="EMBL" id="SDM33716.1"/>
    </source>
</evidence>
<evidence type="ECO:0000313" key="17">
    <source>
        <dbReference type="Proteomes" id="UP000199476"/>
    </source>
</evidence>
<dbReference type="EC" id="2.7.13.3" evidence="2"/>
<evidence type="ECO:0000256" key="9">
    <source>
        <dbReference type="ARBA" id="ARBA00022840"/>
    </source>
</evidence>
<organism evidence="16 17">
    <name type="scientific">Halarsenatibacter silvermanii</name>
    <dbReference type="NCBI Taxonomy" id="321763"/>
    <lineage>
        <taxon>Bacteria</taxon>
        <taxon>Bacillati</taxon>
        <taxon>Bacillota</taxon>
        <taxon>Clostridia</taxon>
        <taxon>Halanaerobiales</taxon>
        <taxon>Halarsenatibacteraceae</taxon>
        <taxon>Halarsenatibacter</taxon>
    </lineage>
</organism>
<dbReference type="InterPro" id="IPR005467">
    <property type="entry name" value="His_kinase_dom"/>
</dbReference>
<evidence type="ECO:0000256" key="7">
    <source>
        <dbReference type="ARBA" id="ARBA00022741"/>
    </source>
</evidence>
<dbReference type="Pfam" id="PF01584">
    <property type="entry name" value="CheW"/>
    <property type="match status" value="1"/>
</dbReference>
<evidence type="ECO:0000259" key="15">
    <source>
        <dbReference type="PROSITE" id="PS50894"/>
    </source>
</evidence>
<dbReference type="FunFam" id="3.30.565.10:FF:000016">
    <property type="entry name" value="Chemotaxis protein CheA, putative"/>
    <property type="match status" value="1"/>
</dbReference>
<evidence type="ECO:0000256" key="6">
    <source>
        <dbReference type="ARBA" id="ARBA00022679"/>
    </source>
</evidence>
<dbReference type="CDD" id="cd00731">
    <property type="entry name" value="CheA_reg"/>
    <property type="match status" value="1"/>
</dbReference>
<dbReference type="Pfam" id="PF07194">
    <property type="entry name" value="P2"/>
    <property type="match status" value="1"/>
</dbReference>
<dbReference type="SMART" id="SM00073">
    <property type="entry name" value="HPT"/>
    <property type="match status" value="1"/>
</dbReference>
<dbReference type="SUPFAM" id="SSF55052">
    <property type="entry name" value="CheY-binding domain of CheA"/>
    <property type="match status" value="1"/>
</dbReference>
<dbReference type="Gene3D" id="1.10.287.560">
    <property type="entry name" value="Histidine kinase CheA-like, homodimeric domain"/>
    <property type="match status" value="1"/>
</dbReference>
<evidence type="ECO:0000256" key="8">
    <source>
        <dbReference type="ARBA" id="ARBA00022777"/>
    </source>
</evidence>
<dbReference type="Gene3D" id="3.30.70.1110">
    <property type="entry name" value="Histidine kinase CheA-like, P2 response regulator-binding domain"/>
    <property type="match status" value="1"/>
</dbReference>
<dbReference type="PANTHER" id="PTHR43395">
    <property type="entry name" value="SENSOR HISTIDINE KINASE CHEA"/>
    <property type="match status" value="1"/>
</dbReference>
<keyword evidence="9" id="KW-0067">ATP-binding</keyword>
<dbReference type="InterPro" id="IPR035891">
    <property type="entry name" value="CheY-binding_CheA"/>
</dbReference>
<keyword evidence="5 11" id="KW-0597">Phosphoprotein</keyword>
<keyword evidence="8 16" id="KW-0418">Kinase</keyword>
<protein>
    <recommendedName>
        <fullName evidence="3">Chemotaxis protein CheA</fullName>
        <ecNumber evidence="2">2.7.13.3</ecNumber>
    </recommendedName>
</protein>
<evidence type="ECO:0000256" key="3">
    <source>
        <dbReference type="ARBA" id="ARBA00021495"/>
    </source>
</evidence>
<dbReference type="AlphaFoldDB" id="A0A1G9SDZ7"/>
<dbReference type="GO" id="GO:0005524">
    <property type="term" value="F:ATP binding"/>
    <property type="evidence" value="ECO:0007669"/>
    <property type="project" value="UniProtKB-KW"/>
</dbReference>
<keyword evidence="17" id="KW-1185">Reference proteome</keyword>
<dbReference type="InterPro" id="IPR036061">
    <property type="entry name" value="CheW-like_dom_sf"/>
</dbReference>
<dbReference type="SMART" id="SM00260">
    <property type="entry name" value="CheW"/>
    <property type="match status" value="1"/>
</dbReference>
<keyword evidence="7" id="KW-0547">Nucleotide-binding</keyword>
<dbReference type="InterPro" id="IPR002545">
    <property type="entry name" value="CheW-lke_dom"/>
</dbReference>
<keyword evidence="6" id="KW-0808">Transferase</keyword>
<dbReference type="SUPFAM" id="SSF50341">
    <property type="entry name" value="CheW-like"/>
    <property type="match status" value="1"/>
</dbReference>
<comment type="catalytic activity">
    <reaction evidence="1">
        <text>ATP + protein L-histidine = ADP + protein N-phospho-L-histidine.</text>
        <dbReference type="EC" id="2.7.13.3"/>
    </reaction>
</comment>
<dbReference type="GO" id="GO:0005737">
    <property type="term" value="C:cytoplasm"/>
    <property type="evidence" value="ECO:0007669"/>
    <property type="project" value="InterPro"/>
</dbReference>
<dbReference type="Pfam" id="PF02895">
    <property type="entry name" value="H-kinase_dim"/>
    <property type="match status" value="1"/>
</dbReference>
<evidence type="ECO:0000256" key="11">
    <source>
        <dbReference type="PROSITE-ProRule" id="PRU00110"/>
    </source>
</evidence>
<evidence type="ECO:0000256" key="5">
    <source>
        <dbReference type="ARBA" id="ARBA00022553"/>
    </source>
</evidence>
<feature type="domain" description="Histidine kinase" evidence="13">
    <location>
        <begin position="328"/>
        <end position="535"/>
    </location>
</feature>
<accession>A0A1G9SDZ7</accession>
<dbReference type="PROSITE" id="PS50851">
    <property type="entry name" value="CHEW"/>
    <property type="match status" value="1"/>
</dbReference>
<evidence type="ECO:0000256" key="1">
    <source>
        <dbReference type="ARBA" id="ARBA00000085"/>
    </source>
</evidence>
<dbReference type="InterPro" id="IPR010808">
    <property type="entry name" value="CheA_P2-bd"/>
</dbReference>
<evidence type="ECO:0000259" key="14">
    <source>
        <dbReference type="PROSITE" id="PS50851"/>
    </source>
</evidence>
<dbReference type="GO" id="GO:0006935">
    <property type="term" value="P:chemotaxis"/>
    <property type="evidence" value="ECO:0007669"/>
    <property type="project" value="UniProtKB-KW"/>
</dbReference>
<dbReference type="SUPFAM" id="SSF55874">
    <property type="entry name" value="ATPase domain of HSP90 chaperone/DNA topoisomerase II/histidine kinase"/>
    <property type="match status" value="1"/>
</dbReference>
<feature type="region of interest" description="Disordered" evidence="12">
    <location>
        <begin position="127"/>
        <end position="151"/>
    </location>
</feature>
<evidence type="ECO:0000256" key="12">
    <source>
        <dbReference type="SAM" id="MobiDB-lite"/>
    </source>
</evidence>
<dbReference type="InterPro" id="IPR004358">
    <property type="entry name" value="Sig_transdc_His_kin-like_C"/>
</dbReference>
<feature type="modified residue" description="Phosphohistidine" evidence="11">
    <location>
        <position position="45"/>
    </location>
</feature>
<feature type="domain" description="CheW-like" evidence="14">
    <location>
        <begin position="537"/>
        <end position="669"/>
    </location>
</feature>
<dbReference type="OrthoDB" id="9803176at2"/>
<dbReference type="SMART" id="SM00387">
    <property type="entry name" value="HATPase_c"/>
    <property type="match status" value="1"/>
</dbReference>
<feature type="domain" description="HPt" evidence="15">
    <location>
        <begin position="1"/>
        <end position="102"/>
    </location>
</feature>
<dbReference type="SUPFAM" id="SSF47226">
    <property type="entry name" value="Histidine-containing phosphotransfer domain, HPT domain"/>
    <property type="match status" value="1"/>
</dbReference>
<dbReference type="InterPro" id="IPR036890">
    <property type="entry name" value="HATPase_C_sf"/>
</dbReference>